<dbReference type="STRING" id="1777141.AWB80_02023"/>
<evidence type="ECO:0000313" key="2">
    <source>
        <dbReference type="Proteomes" id="UP000054911"/>
    </source>
</evidence>
<reference evidence="1" key="1">
    <citation type="submission" date="2016-01" db="EMBL/GenBank/DDBJ databases">
        <authorList>
            <person name="Peeters C."/>
        </authorList>
    </citation>
    <scope>NUCLEOTIDE SEQUENCE [LARGE SCALE GENOMIC DNA]</scope>
    <source>
        <strain evidence="1">LMG 29323</strain>
    </source>
</reference>
<accession>A0A158AAZ8</accession>
<protein>
    <submittedName>
        <fullName evidence="1">Uncharacterized protein</fullName>
    </submittedName>
</protein>
<dbReference type="Proteomes" id="UP000054911">
    <property type="component" value="Unassembled WGS sequence"/>
</dbReference>
<sequence>MTDSDIPSTDDDAIHEDRLWRDDGWTARVIKNEDDDGWAVEMIQAGEAEPALVGPWTMGRDKKNPKPLDANAFRTLVKTASEVLRRHEQQRHAMLHKNVTIDVQGEDMTVTLEIVPDEDDPYANLKAFDAYGTQLAHVRVSPAFKLSKASAERWAENDFAKPSSGG</sequence>
<gene>
    <name evidence="1" type="ORF">AWB80_02023</name>
</gene>
<keyword evidence="2" id="KW-1185">Reference proteome</keyword>
<dbReference type="OrthoDB" id="8896410at2"/>
<evidence type="ECO:0000313" key="1">
    <source>
        <dbReference type="EMBL" id="SAK54786.1"/>
    </source>
</evidence>
<dbReference type="AlphaFoldDB" id="A0A158AAZ8"/>
<name>A0A158AAZ8_9BURK</name>
<organism evidence="1 2">
    <name type="scientific">Caballeronia pedi</name>
    <dbReference type="NCBI Taxonomy" id="1777141"/>
    <lineage>
        <taxon>Bacteria</taxon>
        <taxon>Pseudomonadati</taxon>
        <taxon>Pseudomonadota</taxon>
        <taxon>Betaproteobacteria</taxon>
        <taxon>Burkholderiales</taxon>
        <taxon>Burkholderiaceae</taxon>
        <taxon>Caballeronia</taxon>
    </lineage>
</organism>
<dbReference type="RefSeq" id="WP_061174526.1">
    <property type="nucleotide sequence ID" value="NZ_FCOE02000005.1"/>
</dbReference>
<comment type="caution">
    <text evidence="1">The sequence shown here is derived from an EMBL/GenBank/DDBJ whole genome shotgun (WGS) entry which is preliminary data.</text>
</comment>
<dbReference type="EMBL" id="FCOE02000005">
    <property type="protein sequence ID" value="SAK54786.1"/>
    <property type="molecule type" value="Genomic_DNA"/>
</dbReference>
<proteinExistence type="predicted"/>